<keyword evidence="5 19" id="KW-0808">Transferase</keyword>
<feature type="region of interest" description="Disordered" evidence="20">
    <location>
        <begin position="1"/>
        <end position="35"/>
    </location>
</feature>
<dbReference type="CDD" id="cd05777">
    <property type="entry name" value="DNA_polB_delta_exo"/>
    <property type="match status" value="1"/>
</dbReference>
<evidence type="ECO:0000259" key="23">
    <source>
        <dbReference type="Pfam" id="PF14260"/>
    </source>
</evidence>
<evidence type="ECO:0000256" key="3">
    <source>
        <dbReference type="ARBA" id="ARBA00005755"/>
    </source>
</evidence>
<dbReference type="InterPro" id="IPR036397">
    <property type="entry name" value="RNaseH_sf"/>
</dbReference>
<keyword evidence="12" id="KW-0269">Exonuclease</keyword>
<comment type="subcellular location">
    <subcellularLocation>
        <location evidence="2 19">Nucleus</location>
    </subcellularLocation>
</comment>
<dbReference type="SUPFAM" id="SSF53098">
    <property type="entry name" value="Ribonuclease H-like"/>
    <property type="match status" value="1"/>
</dbReference>
<dbReference type="InterPro" id="IPR043502">
    <property type="entry name" value="DNA/RNA_pol_sf"/>
</dbReference>
<sequence>MNRGGKSKKRPPPSTTLPPGKHRATGTPSPSPVVGTLEDEFVDEDVFVDEIDEESLILRDMEEREALSARSSTWARPPLSPAYLANSQSIIFQQLEIDYVIKEIHKELLPGSSGQAAVIRIFGVTREGHSVCCFVHGFEPYFYIACPPGMGPDDISRFHQSLEGRMRESNKNANVPKFVRHIEMVQKKSIMYYQQQKSQTFLKITVALPTMVASCRGILDRGIQIDGLGMKSFQTYESNIVFALRFMVDRDIVGGNWIEVPAGKYKKDARTLSYCQLEFHCLYSDLISHAPEGEYSKMAPFRVLSFDIECAGRKGHFPEAKHDPVIQIANLVTLQGEDQPFIRNVMTLNSCAPIVGVDVMSFETERKVLLAWKDFVRDVDPDIIIGYNICKFDLPYLIERAAALGIEEFPLLGRVKNSRVRMRDSTFSSRQQGTRESKETTIEGRFQFDLFQAIHRDHKLSSYSLNSVSAHFLSEQKEDVHHSIITDLQNGNAETRRRLAVYCLKDAYLPQRLLDKLMCIYNYVEMARVTGVPISFLLARGQSIKVLSQLLRKAKQKNMVLPNAKQSGSEQGTFEGATVLEARTGFYEKPIATLDFASLYPSIMMAYNLCYCTLVTPEDVRKLNLPPEHINKTPSGETFVKQSLQKGILPEILEELITARKRAKADLKEAKDPLEKAVLDGRQLALKISANSVYGFTGATVGQLPCLEISSSVTSYGRQMIEQTKKFVEDKFTTLGGYEYNAEVIYGDTDSVMVQFGVPDVEAAMTLGKEAAEYISGTFIKVSDWLIVFRFLILYDVVKPIKLEFEKVYFPYLLINKKRYAGLVWTNPQKFDKMDTKGIETVRRDNCLLVKNLVTESLNKILIDRDVQGAAEYVKNTIADLLMNRIDLSLLVITKGLTKTGDDYEVKSAHGELAERMRKRDAATAPNVGDRVPYVIITAAKGAKGYEKSEDPIYVLENNIPIDPKYYLENQISKPLLRIFDPVLKNASSELLHGDHMRSISITTPSNSGIMRFAKKQLSCVGCKVPISTGTLCARCKGREAELYCKNVSQVSDLEELFGRLWTQCQECQGSLHQDVLCTSRDCPIFYRRMKAQKDMATAKQQLDRWSF</sequence>
<evidence type="ECO:0000256" key="1">
    <source>
        <dbReference type="ARBA" id="ARBA00001966"/>
    </source>
</evidence>
<proteinExistence type="inferred from homology"/>
<dbReference type="InterPro" id="IPR006172">
    <property type="entry name" value="DNA-dir_DNA_pol_B"/>
</dbReference>
<dbReference type="Pfam" id="PF14260">
    <property type="entry name" value="zf-C4pol"/>
    <property type="match status" value="1"/>
</dbReference>
<dbReference type="SMART" id="SM00486">
    <property type="entry name" value="POLBc"/>
    <property type="match status" value="1"/>
</dbReference>
<evidence type="ECO:0000256" key="2">
    <source>
        <dbReference type="ARBA" id="ARBA00004123"/>
    </source>
</evidence>
<dbReference type="SUPFAM" id="SSF56672">
    <property type="entry name" value="DNA/RNA polymerases"/>
    <property type="match status" value="1"/>
</dbReference>
<dbReference type="NCBIfam" id="TIGR00592">
    <property type="entry name" value="pol2"/>
    <property type="match status" value="1"/>
</dbReference>
<evidence type="ECO:0000256" key="6">
    <source>
        <dbReference type="ARBA" id="ARBA00022695"/>
    </source>
</evidence>
<protein>
    <recommendedName>
        <fullName evidence="19">DNA polymerase</fullName>
        <ecNumber evidence="19">2.7.7.7</ecNumber>
    </recommendedName>
</protein>
<evidence type="ECO:0000259" key="24">
    <source>
        <dbReference type="Pfam" id="PF24055"/>
    </source>
</evidence>
<dbReference type="Gene3D" id="1.10.132.60">
    <property type="entry name" value="DNA polymerase family B, C-terminal domain"/>
    <property type="match status" value="1"/>
</dbReference>
<keyword evidence="13 19" id="KW-0239">DNA-directed DNA polymerase</keyword>
<dbReference type="PANTHER" id="PTHR10322">
    <property type="entry name" value="DNA POLYMERASE CATALYTIC SUBUNIT"/>
    <property type="match status" value="1"/>
</dbReference>
<dbReference type="Gene3D" id="1.10.287.690">
    <property type="entry name" value="Helix hairpin bin"/>
    <property type="match status" value="1"/>
</dbReference>
<dbReference type="PANTHER" id="PTHR10322:SF23">
    <property type="entry name" value="DNA POLYMERASE DELTA CATALYTIC SUBUNIT"/>
    <property type="match status" value="1"/>
</dbReference>
<evidence type="ECO:0000256" key="18">
    <source>
        <dbReference type="ARBA" id="ARBA00049244"/>
    </source>
</evidence>
<dbReference type="Gene3D" id="3.90.1600.10">
    <property type="entry name" value="Palm domain of DNA polymerase"/>
    <property type="match status" value="1"/>
</dbReference>
<dbReference type="Pfam" id="PF24055">
    <property type="entry name" value="POL3_N"/>
    <property type="match status" value="1"/>
</dbReference>
<dbReference type="InterPro" id="IPR006134">
    <property type="entry name" value="DNA-dir_DNA_pol_B_multi_dom"/>
</dbReference>
<dbReference type="Pfam" id="PF00136">
    <property type="entry name" value="DNA_pol_B"/>
    <property type="match status" value="1"/>
</dbReference>
<keyword evidence="8 19" id="KW-0479">Metal-binding</keyword>
<evidence type="ECO:0000256" key="10">
    <source>
        <dbReference type="ARBA" id="ARBA00022801"/>
    </source>
</evidence>
<keyword evidence="16 19" id="KW-0238">DNA-binding</keyword>
<evidence type="ECO:0000256" key="14">
    <source>
        <dbReference type="ARBA" id="ARBA00023004"/>
    </source>
</evidence>
<keyword evidence="26" id="KW-1185">Reference proteome</keyword>
<keyword evidence="15 19" id="KW-0411">Iron-sulfur</keyword>
<dbReference type="Pfam" id="PF03104">
    <property type="entry name" value="DNA_pol_B_exo1"/>
    <property type="match status" value="1"/>
</dbReference>
<name>A0ABQ8AKB5_BRANA</name>
<dbReference type="EMBL" id="JAGKQM010000013">
    <property type="protein sequence ID" value="KAH0892536.1"/>
    <property type="molecule type" value="Genomic_DNA"/>
</dbReference>
<gene>
    <name evidence="25" type="ORF">HID58_054965</name>
</gene>
<evidence type="ECO:0000313" key="26">
    <source>
        <dbReference type="Proteomes" id="UP000824890"/>
    </source>
</evidence>
<dbReference type="PRINTS" id="PR00106">
    <property type="entry name" value="DNAPOLB"/>
</dbReference>
<evidence type="ECO:0000259" key="21">
    <source>
        <dbReference type="Pfam" id="PF00136"/>
    </source>
</evidence>
<reference evidence="25 26" key="1">
    <citation type="submission" date="2021-05" db="EMBL/GenBank/DDBJ databases">
        <title>Genome Assembly of Synthetic Allotetraploid Brassica napus Reveals Homoeologous Exchanges between Subgenomes.</title>
        <authorList>
            <person name="Davis J.T."/>
        </authorList>
    </citation>
    <scope>NUCLEOTIDE SEQUENCE [LARGE SCALE GENOMIC DNA]</scope>
    <source>
        <strain evidence="26">cv. Da-Ae</strain>
        <tissue evidence="25">Seedling</tissue>
    </source>
</reference>
<dbReference type="InterPro" id="IPR042087">
    <property type="entry name" value="DNA_pol_B_thumb"/>
</dbReference>
<dbReference type="InterPro" id="IPR050240">
    <property type="entry name" value="DNA_pol_type-B"/>
</dbReference>
<keyword evidence="11 19" id="KW-0862">Zinc</keyword>
<evidence type="ECO:0000256" key="9">
    <source>
        <dbReference type="ARBA" id="ARBA00022771"/>
    </source>
</evidence>
<evidence type="ECO:0000256" key="12">
    <source>
        <dbReference type="ARBA" id="ARBA00022839"/>
    </source>
</evidence>
<keyword evidence="7" id="KW-0540">Nuclease</keyword>
<evidence type="ECO:0000256" key="15">
    <source>
        <dbReference type="ARBA" id="ARBA00023014"/>
    </source>
</evidence>
<evidence type="ECO:0000256" key="17">
    <source>
        <dbReference type="ARBA" id="ARBA00023242"/>
    </source>
</evidence>
<dbReference type="Gene3D" id="3.30.420.10">
    <property type="entry name" value="Ribonuclease H-like superfamily/Ribonuclease H"/>
    <property type="match status" value="1"/>
</dbReference>
<evidence type="ECO:0000259" key="22">
    <source>
        <dbReference type="Pfam" id="PF03104"/>
    </source>
</evidence>
<keyword evidence="19" id="KW-0235">DNA replication</keyword>
<comment type="similarity">
    <text evidence="3 19">Belongs to the DNA polymerase type-B family.</text>
</comment>
<dbReference type="CDD" id="cd05533">
    <property type="entry name" value="POLBc_delta"/>
    <property type="match status" value="1"/>
</dbReference>
<keyword evidence="10" id="KW-0378">Hydrolase</keyword>
<evidence type="ECO:0000256" key="11">
    <source>
        <dbReference type="ARBA" id="ARBA00022833"/>
    </source>
</evidence>
<dbReference type="Proteomes" id="UP000824890">
    <property type="component" value="Unassembled WGS sequence"/>
</dbReference>
<keyword evidence="9 19" id="KW-0863">Zinc-finger</keyword>
<keyword evidence="14 19" id="KW-0408">Iron</keyword>
<comment type="catalytic activity">
    <reaction evidence="18 19">
        <text>DNA(n) + a 2'-deoxyribonucleoside 5'-triphosphate = DNA(n+1) + diphosphate</text>
        <dbReference type="Rhea" id="RHEA:22508"/>
        <dbReference type="Rhea" id="RHEA-COMP:17339"/>
        <dbReference type="Rhea" id="RHEA-COMP:17340"/>
        <dbReference type="ChEBI" id="CHEBI:33019"/>
        <dbReference type="ChEBI" id="CHEBI:61560"/>
        <dbReference type="ChEBI" id="CHEBI:173112"/>
        <dbReference type="EC" id="2.7.7.7"/>
    </reaction>
</comment>
<dbReference type="InterPro" id="IPR056435">
    <property type="entry name" value="DPOD/Z_N"/>
</dbReference>
<dbReference type="InterPro" id="IPR025687">
    <property type="entry name" value="Znf-C4pol"/>
</dbReference>
<dbReference type="InterPro" id="IPR012337">
    <property type="entry name" value="RNaseH-like_sf"/>
</dbReference>
<evidence type="ECO:0000256" key="7">
    <source>
        <dbReference type="ARBA" id="ARBA00022722"/>
    </source>
</evidence>
<dbReference type="InterPro" id="IPR006133">
    <property type="entry name" value="DNA-dir_DNA_pol_B_exonuc"/>
</dbReference>
<accession>A0ABQ8AKB5</accession>
<feature type="domain" description="C4-type zinc-finger of DNA polymerase delta" evidence="23">
    <location>
        <begin position="1020"/>
        <end position="1089"/>
    </location>
</feature>
<evidence type="ECO:0000256" key="16">
    <source>
        <dbReference type="ARBA" id="ARBA00023125"/>
    </source>
</evidence>
<evidence type="ECO:0000256" key="5">
    <source>
        <dbReference type="ARBA" id="ARBA00022679"/>
    </source>
</evidence>
<keyword evidence="17 19" id="KW-0539">Nucleus</keyword>
<keyword evidence="6 19" id="KW-0548">Nucleotidyltransferase</keyword>
<evidence type="ECO:0000256" key="20">
    <source>
        <dbReference type="SAM" id="MobiDB-lite"/>
    </source>
</evidence>
<feature type="domain" description="DNA-directed DNA polymerase family B multifunctional" evidence="21">
    <location>
        <begin position="532"/>
        <end position="982"/>
    </location>
</feature>
<feature type="domain" description="DNA-directed DNA polymerase family B exonuclease" evidence="22">
    <location>
        <begin position="234"/>
        <end position="468"/>
    </location>
</feature>
<evidence type="ECO:0000256" key="8">
    <source>
        <dbReference type="ARBA" id="ARBA00022723"/>
    </source>
</evidence>
<dbReference type="InterPro" id="IPR023211">
    <property type="entry name" value="DNA_pol_palm_dom_sf"/>
</dbReference>
<dbReference type="Gene3D" id="3.30.342.10">
    <property type="entry name" value="DNA Polymerase, chain B, domain 1"/>
    <property type="match status" value="1"/>
</dbReference>
<evidence type="ECO:0000256" key="4">
    <source>
        <dbReference type="ARBA" id="ARBA00022485"/>
    </source>
</evidence>
<organism evidence="25 26">
    <name type="scientific">Brassica napus</name>
    <name type="common">Rape</name>
    <dbReference type="NCBI Taxonomy" id="3708"/>
    <lineage>
        <taxon>Eukaryota</taxon>
        <taxon>Viridiplantae</taxon>
        <taxon>Streptophyta</taxon>
        <taxon>Embryophyta</taxon>
        <taxon>Tracheophyta</taxon>
        <taxon>Spermatophyta</taxon>
        <taxon>Magnoliopsida</taxon>
        <taxon>eudicotyledons</taxon>
        <taxon>Gunneridae</taxon>
        <taxon>Pentapetalae</taxon>
        <taxon>rosids</taxon>
        <taxon>malvids</taxon>
        <taxon>Brassicales</taxon>
        <taxon>Brassicaceae</taxon>
        <taxon>Brassiceae</taxon>
        <taxon>Brassica</taxon>
    </lineage>
</organism>
<comment type="cofactor">
    <cofactor evidence="1 19">
        <name>[4Fe-4S] cluster</name>
        <dbReference type="ChEBI" id="CHEBI:49883"/>
    </cofactor>
</comment>
<dbReference type="EC" id="2.7.7.7" evidence="19"/>
<keyword evidence="4 19" id="KW-0004">4Fe-4S</keyword>
<evidence type="ECO:0000256" key="19">
    <source>
        <dbReference type="RuleBase" id="RU000442"/>
    </source>
</evidence>
<dbReference type="PROSITE" id="PS00116">
    <property type="entry name" value="DNA_POLYMERASE_B"/>
    <property type="match status" value="1"/>
</dbReference>
<feature type="domain" description="DNA polymerase delta/zeta catalytic subunit N-terminal" evidence="24">
    <location>
        <begin position="137"/>
        <end position="212"/>
    </location>
</feature>
<comment type="caution">
    <text evidence="25">The sequence shown here is derived from an EMBL/GenBank/DDBJ whole genome shotgun (WGS) entry which is preliminary data.</text>
</comment>
<evidence type="ECO:0000256" key="13">
    <source>
        <dbReference type="ARBA" id="ARBA00022932"/>
    </source>
</evidence>
<dbReference type="InterPro" id="IPR017964">
    <property type="entry name" value="DNA-dir_DNA_pol_B_CS"/>
</dbReference>
<feature type="compositionally biased region" description="Basic residues" evidence="20">
    <location>
        <begin position="1"/>
        <end position="11"/>
    </location>
</feature>
<evidence type="ECO:0000313" key="25">
    <source>
        <dbReference type="EMBL" id="KAH0892536.1"/>
    </source>
</evidence>